<feature type="region of interest" description="Disordered" evidence="2">
    <location>
        <begin position="15"/>
        <end position="84"/>
    </location>
</feature>
<dbReference type="CDD" id="cd00105">
    <property type="entry name" value="KH-I"/>
    <property type="match status" value="1"/>
</dbReference>
<gene>
    <name evidence="4" type="ORF">A3770_02p10470</name>
</gene>
<dbReference type="Gene3D" id="3.30.1370.10">
    <property type="entry name" value="K Homology domain, type 1"/>
    <property type="match status" value="1"/>
</dbReference>
<reference evidence="4 5" key="1">
    <citation type="submission" date="2018-07" db="EMBL/GenBank/DDBJ databases">
        <title>The complete nuclear genome of the prasinophyte Chloropicon primus (CCMP1205).</title>
        <authorList>
            <person name="Pombert J.-F."/>
            <person name="Otis C."/>
            <person name="Turmel M."/>
            <person name="Lemieux C."/>
        </authorList>
    </citation>
    <scope>NUCLEOTIDE SEQUENCE [LARGE SCALE GENOMIC DNA]</scope>
    <source>
        <strain evidence="4 5">CCMP1205</strain>
    </source>
</reference>
<dbReference type="STRING" id="1764295.A0A5B8MDN3"/>
<dbReference type="PROSITE" id="PS50084">
    <property type="entry name" value="KH_TYPE_1"/>
    <property type="match status" value="1"/>
</dbReference>
<dbReference type="AlphaFoldDB" id="A0A5B8MDN3"/>
<keyword evidence="1" id="KW-0694">RNA-binding</keyword>
<dbReference type="Pfam" id="PF00013">
    <property type="entry name" value="KH_1"/>
    <property type="match status" value="1"/>
</dbReference>
<evidence type="ECO:0000313" key="4">
    <source>
        <dbReference type="EMBL" id="QDZ18529.1"/>
    </source>
</evidence>
<proteinExistence type="predicted"/>
<feature type="compositionally biased region" description="Low complexity" evidence="2">
    <location>
        <begin position="39"/>
        <end position="49"/>
    </location>
</feature>
<feature type="domain" description="K Homology" evidence="3">
    <location>
        <begin position="195"/>
        <end position="252"/>
    </location>
</feature>
<evidence type="ECO:0000256" key="1">
    <source>
        <dbReference type="PROSITE-ProRule" id="PRU00117"/>
    </source>
</evidence>
<evidence type="ECO:0000313" key="5">
    <source>
        <dbReference type="Proteomes" id="UP000316726"/>
    </source>
</evidence>
<feature type="compositionally biased region" description="Pro residues" evidence="2">
    <location>
        <begin position="131"/>
        <end position="147"/>
    </location>
</feature>
<evidence type="ECO:0000256" key="2">
    <source>
        <dbReference type="SAM" id="MobiDB-lite"/>
    </source>
</evidence>
<accession>A0A5B8MDN3</accession>
<dbReference type="Proteomes" id="UP000316726">
    <property type="component" value="Chromosome 2"/>
</dbReference>
<dbReference type="EMBL" id="CP031035">
    <property type="protein sequence ID" value="QDZ18529.1"/>
    <property type="molecule type" value="Genomic_DNA"/>
</dbReference>
<dbReference type="OrthoDB" id="550454at2759"/>
<dbReference type="SUPFAM" id="SSF54791">
    <property type="entry name" value="Eukaryotic type KH-domain (KH-domain type I)"/>
    <property type="match status" value="1"/>
</dbReference>
<sequence>MEKCVPVSERKISLNIEDLPQLQPFASSPPRAKGKGSRPPRSSSSGGRSMDVLKAWRGGGIANPHPRAPRRGSPPPPGQGSWVAAKTQLNHSKSNLDSILPEDLNISWEFKQPVAREGKKLTLQVESSQVVPPPPVAAPPATRPTSPPSGAANPNKGLGATGKRPAGIGTENIKQEIVMAERGDNCVVLRVTLLAAGFVVGPNGASIHQIESVSGASIYSFNKPPDREVDRPTRQFHVAGARGVVQHAVDIICHAIQLYKDLAEGNHSNVTVKRLHKLDNVIFRYEPPPRSKVPFAAQVEYDVAELQVLQNTKGPKSLHGIREVREQLARRDEAMMRSNLPGPARQPKHQTRRTRRSVSAIQINLGEPDVQNHDQRTVQLIEDFDSILSISSSRSSKAGAEAHNLNVRAEQFMRTSVEKVPFSSRGGNSKRFDDFSAKISFTEKPAEVSLFPGRLPSRGAAGEQPRDAAAGARGPQRSFGDSSVWSAGWNQGGLYGIDSHLFRDI</sequence>
<dbReference type="InterPro" id="IPR004088">
    <property type="entry name" value="KH_dom_type_1"/>
</dbReference>
<organism evidence="4 5">
    <name type="scientific">Chloropicon primus</name>
    <dbReference type="NCBI Taxonomy" id="1764295"/>
    <lineage>
        <taxon>Eukaryota</taxon>
        <taxon>Viridiplantae</taxon>
        <taxon>Chlorophyta</taxon>
        <taxon>Chloropicophyceae</taxon>
        <taxon>Chloropicales</taxon>
        <taxon>Chloropicaceae</taxon>
        <taxon>Chloropicon</taxon>
    </lineage>
</organism>
<feature type="compositionally biased region" description="Basic residues" evidence="2">
    <location>
        <begin position="346"/>
        <end position="355"/>
    </location>
</feature>
<feature type="region of interest" description="Disordered" evidence="2">
    <location>
        <begin position="336"/>
        <end position="355"/>
    </location>
</feature>
<dbReference type="GO" id="GO:0003723">
    <property type="term" value="F:RNA binding"/>
    <property type="evidence" value="ECO:0007669"/>
    <property type="project" value="UniProtKB-UniRule"/>
</dbReference>
<feature type="region of interest" description="Disordered" evidence="2">
    <location>
        <begin position="452"/>
        <end position="481"/>
    </location>
</feature>
<feature type="region of interest" description="Disordered" evidence="2">
    <location>
        <begin position="125"/>
        <end position="167"/>
    </location>
</feature>
<keyword evidence="5" id="KW-1185">Reference proteome</keyword>
<dbReference type="InterPro" id="IPR036612">
    <property type="entry name" value="KH_dom_type_1_sf"/>
</dbReference>
<evidence type="ECO:0000259" key="3">
    <source>
        <dbReference type="Pfam" id="PF00013"/>
    </source>
</evidence>
<protein>
    <recommendedName>
        <fullName evidence="3">K Homology domain-containing protein</fullName>
    </recommendedName>
</protein>
<name>A0A5B8MDN3_9CHLO</name>